<evidence type="ECO:0000256" key="1">
    <source>
        <dbReference type="SAM" id="Phobius"/>
    </source>
</evidence>
<dbReference type="NCBIfam" id="NF033664">
    <property type="entry name" value="PACE_transport"/>
    <property type="match status" value="1"/>
</dbReference>
<evidence type="ECO:0000313" key="3">
    <source>
        <dbReference type="EMBL" id="MEJ5863468.1"/>
    </source>
</evidence>
<keyword evidence="1" id="KW-1133">Transmembrane helix</keyword>
<reference evidence="3 4" key="1">
    <citation type="submission" date="2024-02" db="EMBL/GenBank/DDBJ databases">
        <title>Identification of pathogenicity and growth-promoting function of Pseudomonas putida variant.</title>
        <authorList>
            <person name="Sun J."/>
        </authorList>
    </citation>
    <scope>NUCLEOTIDE SEQUENCE [LARGE SCALE GENOMIC DNA]</scope>
    <source>
        <strain evidence="3 4">A03</strain>
    </source>
</reference>
<accession>A0ABU8QS54</accession>
<dbReference type="Proteomes" id="UP001380290">
    <property type="component" value="Unassembled WGS sequence"/>
</dbReference>
<feature type="domain" description="Chlorhexidine efflux transporter" evidence="2">
    <location>
        <begin position="6"/>
        <end position="66"/>
    </location>
</feature>
<feature type="transmembrane region" description="Helical" evidence="1">
    <location>
        <begin position="12"/>
        <end position="34"/>
    </location>
</feature>
<dbReference type="InterPro" id="IPR058208">
    <property type="entry name" value="PACE"/>
</dbReference>
<comment type="caution">
    <text evidence="3">The sequence shown here is derived from an EMBL/GenBank/DDBJ whole genome shotgun (WGS) entry which is preliminary data.</text>
</comment>
<keyword evidence="4" id="KW-1185">Reference proteome</keyword>
<feature type="transmembrane region" description="Helical" evidence="1">
    <location>
        <begin position="80"/>
        <end position="102"/>
    </location>
</feature>
<evidence type="ECO:0000259" key="2">
    <source>
        <dbReference type="Pfam" id="PF05232"/>
    </source>
</evidence>
<organism evidence="3 4">
    <name type="scientific">Pseudomonas farsensis</name>
    <dbReference type="NCBI Taxonomy" id="2745492"/>
    <lineage>
        <taxon>Bacteria</taxon>
        <taxon>Pseudomonadati</taxon>
        <taxon>Pseudomonadota</taxon>
        <taxon>Gammaproteobacteria</taxon>
        <taxon>Pseudomonadales</taxon>
        <taxon>Pseudomonadaceae</taxon>
        <taxon>Pseudomonas</taxon>
    </lineage>
</organism>
<dbReference type="EMBL" id="JBBHLC010000019">
    <property type="protein sequence ID" value="MEJ5863468.1"/>
    <property type="molecule type" value="Genomic_DNA"/>
</dbReference>
<evidence type="ECO:0000313" key="4">
    <source>
        <dbReference type="Proteomes" id="UP001380290"/>
    </source>
</evidence>
<feature type="domain" description="Chlorhexidine efflux transporter" evidence="2">
    <location>
        <begin position="77"/>
        <end position="135"/>
    </location>
</feature>
<keyword evidence="1" id="KW-0812">Transmembrane</keyword>
<keyword evidence="1" id="KW-0472">Membrane</keyword>
<name>A0ABU8QS54_9PSED</name>
<gene>
    <name evidence="3" type="ORF">V7S98_09555</name>
</gene>
<dbReference type="NCBIfam" id="NF033665">
    <property type="entry name" value="PACE_efflu_PCE"/>
    <property type="match status" value="1"/>
</dbReference>
<protein>
    <submittedName>
        <fullName evidence="3">Multidrug/biocide efflux PACE transporter</fullName>
    </submittedName>
</protein>
<sequence>MKHKAMSLFERLVHATGYEIGAVVMSAPIMAWIFDKPMQTTGALALVISLVAMAWNMLYNALVDRFIDSERNTWAWRARLLHGLGFEGGIIALCLPLAMWMLDISAVQAFMLEAGFFVFILPYTVLYNWGFDKARYQLQRRRLAA</sequence>
<feature type="transmembrane region" description="Helical" evidence="1">
    <location>
        <begin position="40"/>
        <end position="59"/>
    </location>
</feature>
<feature type="transmembrane region" description="Helical" evidence="1">
    <location>
        <begin position="114"/>
        <end position="131"/>
    </location>
</feature>
<dbReference type="InterPro" id="IPR007896">
    <property type="entry name" value="BTP_bacteria"/>
</dbReference>
<dbReference type="RefSeq" id="WP_339599082.1">
    <property type="nucleotide sequence ID" value="NZ_JBBHLC010000019.1"/>
</dbReference>
<proteinExistence type="predicted"/>
<dbReference type="Pfam" id="PF05232">
    <property type="entry name" value="BTP"/>
    <property type="match status" value="2"/>
</dbReference>